<evidence type="ECO:0000256" key="1">
    <source>
        <dbReference type="ARBA" id="ARBA00001971"/>
    </source>
</evidence>
<sequence length="405" mass="45091">MKTEVRVRGKDFTGYRIVGAIAALLLALVFAWQLFELFDDDNLTVPEVRWGAAGDDSGVAGVLADDLITARSRLQDERYRTGPAPDGEVPANALGNEIFLTDEPLPRDTTLTRSWAMLDEDTGQMLQERQRVVGRSSLPYANAELFERPFARDWRLGLADFATHLGAIAIIGFSLLLALILAIRGRVPILEGRAHRTVKRFNLFERATHWMTSFSFIMLAITGVSIAYGDTLIRPFGDELLGATGWISTWGHPIFAPPFALGIVFMAVMWTMRNLPSRLDLHWLSKGGGFFSDDGHNPPARKFNAGQKLIFWSAILGGITMVLSGLTLMFPYYWLDLEGMSWAMLIHAILGVLLIAIFIGHIYIGTVGMQGAFWAMWGGNVDRNWAKEHHELWLAEIEDGKQGKA</sequence>
<dbReference type="GO" id="GO:0036397">
    <property type="term" value="F:formate dehydrogenase (quinone) activity"/>
    <property type="evidence" value="ECO:0007669"/>
    <property type="project" value="TreeGrafter"/>
</dbReference>
<dbReference type="EC" id="1.17.1.9" evidence="15"/>
<evidence type="ECO:0000256" key="2">
    <source>
        <dbReference type="ARBA" id="ARBA00004651"/>
    </source>
</evidence>
<evidence type="ECO:0000256" key="3">
    <source>
        <dbReference type="ARBA" id="ARBA00010747"/>
    </source>
</evidence>
<evidence type="ECO:0000313" key="15">
    <source>
        <dbReference type="EMBL" id="KAF0676031.1"/>
    </source>
</evidence>
<name>A0A921NVG4_9RHOB</name>
<dbReference type="GO" id="GO:0005886">
    <property type="term" value="C:plasma membrane"/>
    <property type="evidence" value="ECO:0007669"/>
    <property type="project" value="UniProtKB-SubCell"/>
</dbReference>
<accession>A0A921NVG4</accession>
<dbReference type="GO" id="GO:0009326">
    <property type="term" value="C:formate dehydrogenase complex"/>
    <property type="evidence" value="ECO:0007669"/>
    <property type="project" value="InterPro"/>
</dbReference>
<evidence type="ECO:0000256" key="5">
    <source>
        <dbReference type="ARBA" id="ARBA00022475"/>
    </source>
</evidence>
<evidence type="ECO:0000256" key="13">
    <source>
        <dbReference type="SAM" id="Phobius"/>
    </source>
</evidence>
<organism evidence="15 16">
    <name type="scientific">Profundibacterium mesophilum KAUST100406-0324</name>
    <dbReference type="NCBI Taxonomy" id="1037889"/>
    <lineage>
        <taxon>Bacteria</taxon>
        <taxon>Pseudomonadati</taxon>
        <taxon>Pseudomonadota</taxon>
        <taxon>Alphaproteobacteria</taxon>
        <taxon>Rhodobacterales</taxon>
        <taxon>Roseobacteraceae</taxon>
        <taxon>Profundibacterium</taxon>
    </lineage>
</organism>
<dbReference type="PANTHER" id="PTHR30074">
    <property type="entry name" value="FORMATE DEHYDROGENASE, NITRATE-INDUCIBLE, CYTOCHROME B556 FDN SUBUNIT"/>
    <property type="match status" value="1"/>
</dbReference>
<dbReference type="GO" id="GO:0022904">
    <property type="term" value="P:respiratory electron transport chain"/>
    <property type="evidence" value="ECO:0007669"/>
    <property type="project" value="InterPro"/>
</dbReference>
<dbReference type="EMBL" id="APKE01000019">
    <property type="protein sequence ID" value="KAF0676031.1"/>
    <property type="molecule type" value="Genomic_DNA"/>
</dbReference>
<keyword evidence="7 13" id="KW-0812">Transmembrane</keyword>
<comment type="similarity">
    <text evidence="3">Belongs to the formate dehydrogenase gamma subunit family.</text>
</comment>
<keyword evidence="6" id="KW-0349">Heme</keyword>
<dbReference type="RefSeq" id="WP_159965139.1">
    <property type="nucleotide sequence ID" value="NZ_APKE01000019.1"/>
</dbReference>
<reference evidence="15" key="1">
    <citation type="submission" date="2013-03" db="EMBL/GenBank/DDBJ databases">
        <title>Genome Sequence of the Profundibacterium mesophilum strain KAUST100406-0324T from Red Sea, a novel genus in the family Rhodobacteraceae.</title>
        <authorList>
            <person name="Essack M."/>
            <person name="Alam I."/>
            <person name="Lafi F."/>
            <person name="Alawi W."/>
            <person name="Kamanu F."/>
            <person name="Al-Suwailem A."/>
            <person name="Lee O.O."/>
            <person name="Xu Y."/>
            <person name="Bajic V."/>
            <person name="Qian P.-Y."/>
            <person name="Archer J."/>
        </authorList>
    </citation>
    <scope>NUCLEOTIDE SEQUENCE</scope>
    <source>
        <strain evidence="15">KAUST100406-0324</strain>
    </source>
</reference>
<dbReference type="Pfam" id="PF01292">
    <property type="entry name" value="Ni_hydr_CYTB"/>
    <property type="match status" value="1"/>
</dbReference>
<dbReference type="AlphaFoldDB" id="A0A921NVG4"/>
<dbReference type="OrthoDB" id="9790598at2"/>
<evidence type="ECO:0000256" key="9">
    <source>
        <dbReference type="ARBA" id="ARBA00022982"/>
    </source>
</evidence>
<evidence type="ECO:0000256" key="10">
    <source>
        <dbReference type="ARBA" id="ARBA00022989"/>
    </source>
</evidence>
<keyword evidence="9" id="KW-0249">Electron transport</keyword>
<keyword evidence="12 13" id="KW-0472">Membrane</keyword>
<keyword evidence="8" id="KW-0479">Metal-binding</keyword>
<feature type="transmembrane region" description="Helical" evidence="13">
    <location>
        <begin position="209"/>
        <end position="229"/>
    </location>
</feature>
<feature type="transmembrane region" description="Helical" evidence="13">
    <location>
        <begin position="161"/>
        <end position="183"/>
    </location>
</feature>
<protein>
    <submittedName>
        <fullName evidence="15">Formate dehydrogenase gamma subunit</fullName>
        <ecNumber evidence="15">1.17.1.9</ecNumber>
    </submittedName>
</protein>
<evidence type="ECO:0000256" key="6">
    <source>
        <dbReference type="ARBA" id="ARBA00022617"/>
    </source>
</evidence>
<keyword evidence="16" id="KW-1185">Reference proteome</keyword>
<keyword evidence="15" id="KW-0560">Oxidoreductase</keyword>
<feature type="domain" description="Cytochrome b561 bacterial/Ni-hydrogenase" evidence="14">
    <location>
        <begin position="200"/>
        <end position="379"/>
    </location>
</feature>
<evidence type="ECO:0000256" key="4">
    <source>
        <dbReference type="ARBA" id="ARBA00022448"/>
    </source>
</evidence>
<dbReference type="Gene3D" id="1.20.950.20">
    <property type="entry name" value="Transmembrane di-heme cytochromes, Chain C"/>
    <property type="match status" value="1"/>
</dbReference>
<dbReference type="InterPro" id="IPR016174">
    <property type="entry name" value="Di-haem_cyt_TM"/>
</dbReference>
<evidence type="ECO:0000259" key="14">
    <source>
        <dbReference type="Pfam" id="PF01292"/>
    </source>
</evidence>
<feature type="transmembrane region" description="Helical" evidence="13">
    <location>
        <begin position="309"/>
        <end position="334"/>
    </location>
</feature>
<feature type="transmembrane region" description="Helical" evidence="13">
    <location>
        <begin position="340"/>
        <end position="364"/>
    </location>
</feature>
<dbReference type="PANTHER" id="PTHR30074:SF6">
    <property type="entry name" value="FORMATE DEHYDROGENASE GAMMA SUBUNIT"/>
    <property type="match status" value="1"/>
</dbReference>
<keyword evidence="11" id="KW-0408">Iron</keyword>
<proteinExistence type="inferred from homology"/>
<dbReference type="GO" id="GO:0009061">
    <property type="term" value="P:anaerobic respiration"/>
    <property type="evidence" value="ECO:0007669"/>
    <property type="project" value="TreeGrafter"/>
</dbReference>
<dbReference type="GO" id="GO:0046872">
    <property type="term" value="F:metal ion binding"/>
    <property type="evidence" value="ECO:0007669"/>
    <property type="project" value="UniProtKB-KW"/>
</dbReference>
<dbReference type="InterPro" id="IPR006471">
    <property type="entry name" value="Formate_DH_gsu"/>
</dbReference>
<dbReference type="InterPro" id="IPR011577">
    <property type="entry name" value="Cyt_b561_bac/Ni-Hgenase"/>
</dbReference>
<dbReference type="GO" id="GO:0008863">
    <property type="term" value="F:formate dehydrogenase (NAD+) activity"/>
    <property type="evidence" value="ECO:0007669"/>
    <property type="project" value="UniProtKB-EC"/>
</dbReference>
<keyword evidence="10 13" id="KW-1133">Transmembrane helix</keyword>
<evidence type="ECO:0000313" key="16">
    <source>
        <dbReference type="Proteomes" id="UP000698242"/>
    </source>
</evidence>
<gene>
    <name evidence="15" type="ORF">PMES_01595</name>
</gene>
<dbReference type="GO" id="GO:0009055">
    <property type="term" value="F:electron transfer activity"/>
    <property type="evidence" value="ECO:0007669"/>
    <property type="project" value="InterPro"/>
</dbReference>
<feature type="transmembrane region" description="Helical" evidence="13">
    <location>
        <begin position="249"/>
        <end position="270"/>
    </location>
</feature>
<dbReference type="GO" id="GO:0015944">
    <property type="term" value="P:formate oxidation"/>
    <property type="evidence" value="ECO:0007669"/>
    <property type="project" value="TreeGrafter"/>
</dbReference>
<evidence type="ECO:0000256" key="11">
    <source>
        <dbReference type="ARBA" id="ARBA00023004"/>
    </source>
</evidence>
<feature type="transmembrane region" description="Helical" evidence="13">
    <location>
        <begin position="12"/>
        <end position="35"/>
    </location>
</feature>
<comment type="caution">
    <text evidence="15">The sequence shown here is derived from an EMBL/GenBank/DDBJ whole genome shotgun (WGS) entry which is preliminary data.</text>
</comment>
<keyword evidence="4" id="KW-0813">Transport</keyword>
<dbReference type="SUPFAM" id="SSF81342">
    <property type="entry name" value="Transmembrane di-heme cytochromes"/>
    <property type="match status" value="1"/>
</dbReference>
<comment type="cofactor">
    <cofactor evidence="1">
        <name>heme</name>
        <dbReference type="ChEBI" id="CHEBI:30413"/>
    </cofactor>
</comment>
<evidence type="ECO:0000256" key="12">
    <source>
        <dbReference type="ARBA" id="ARBA00023136"/>
    </source>
</evidence>
<dbReference type="Proteomes" id="UP000698242">
    <property type="component" value="Unassembled WGS sequence"/>
</dbReference>
<keyword evidence="5" id="KW-1003">Cell membrane</keyword>
<comment type="subcellular location">
    <subcellularLocation>
        <location evidence="2">Cell membrane</location>
        <topology evidence="2">Multi-pass membrane protein</topology>
    </subcellularLocation>
</comment>
<evidence type="ECO:0000256" key="7">
    <source>
        <dbReference type="ARBA" id="ARBA00022692"/>
    </source>
</evidence>
<dbReference type="InterPro" id="IPR051817">
    <property type="entry name" value="FDH_cytochrome_b556_subunit"/>
</dbReference>
<evidence type="ECO:0000256" key="8">
    <source>
        <dbReference type="ARBA" id="ARBA00022723"/>
    </source>
</evidence>
<dbReference type="NCBIfam" id="TIGR01583">
    <property type="entry name" value="formate-DH-gamm"/>
    <property type="match status" value="1"/>
</dbReference>